<dbReference type="Proteomes" id="UP000289954">
    <property type="component" value="Unassembled WGS sequence"/>
</dbReference>
<name>A0A402DPB2_9CELL</name>
<evidence type="ECO:0000313" key="6">
    <source>
        <dbReference type="Proteomes" id="UP000289954"/>
    </source>
</evidence>
<dbReference type="SUPFAM" id="SSF52540">
    <property type="entry name" value="P-loop containing nucleoside triphosphate hydrolases"/>
    <property type="match status" value="1"/>
</dbReference>
<dbReference type="Pfam" id="PF00004">
    <property type="entry name" value="AAA"/>
    <property type="match status" value="1"/>
</dbReference>
<dbReference type="InterPro" id="IPR044539">
    <property type="entry name" value="Pch2-like"/>
</dbReference>
<dbReference type="Gene3D" id="3.40.50.300">
    <property type="entry name" value="P-loop containing nucleotide triphosphate hydrolases"/>
    <property type="match status" value="1"/>
</dbReference>
<evidence type="ECO:0000256" key="1">
    <source>
        <dbReference type="ARBA" id="ARBA00022741"/>
    </source>
</evidence>
<organism evidence="5 6">
    <name type="scientific">Cellulomonas biazotea</name>
    <dbReference type="NCBI Taxonomy" id="1709"/>
    <lineage>
        <taxon>Bacteria</taxon>
        <taxon>Bacillati</taxon>
        <taxon>Actinomycetota</taxon>
        <taxon>Actinomycetes</taxon>
        <taxon>Micrococcales</taxon>
        <taxon>Cellulomonadaceae</taxon>
        <taxon>Cellulomonas</taxon>
    </lineage>
</organism>
<keyword evidence="6" id="KW-1185">Reference proteome</keyword>
<dbReference type="PROSITE" id="PS00674">
    <property type="entry name" value="AAA"/>
    <property type="match status" value="1"/>
</dbReference>
<dbReference type="InterPro" id="IPR003959">
    <property type="entry name" value="ATPase_AAA_core"/>
</dbReference>
<dbReference type="SMART" id="SM00382">
    <property type="entry name" value="AAA"/>
    <property type="match status" value="1"/>
</dbReference>
<dbReference type="InterPro" id="IPR003593">
    <property type="entry name" value="AAA+_ATPase"/>
</dbReference>
<accession>A0A402DPB2</accession>
<dbReference type="EMBL" id="BIMR01000065">
    <property type="protein sequence ID" value="GCE75992.1"/>
    <property type="molecule type" value="Genomic_DNA"/>
</dbReference>
<dbReference type="InterPro" id="IPR003960">
    <property type="entry name" value="ATPase_AAA_CS"/>
</dbReference>
<dbReference type="AlphaFoldDB" id="A0A402DPB2"/>
<sequence>MGRESGDEEGKRVDIADCVTRNVVLPDRRYAGLWDSIVTPVEVKSRLLHAALLSGRLRGALPFDVTALHGLALLTGPPGTGKSTLARGLPSKVGEALGGTRVRFVEVNPHGLMSAEHGQSQQRVSRLLTEHIPLLADDRLPTIVLLDEIETMAVARGAASLEANPADVHRATDAVLTALDDLAISAPHIFMVATSNFTDALDSALMSRADVTLHVPLPGQDAIATILTNTLSGFAEQFPGIARLAASPEIKTIAATLEGVDGRAVRKLVTEALAMRIETTLNPGDLTLDDLSAAARALNVTREQGGPNASH</sequence>
<evidence type="ECO:0000256" key="2">
    <source>
        <dbReference type="ARBA" id="ARBA00022840"/>
    </source>
</evidence>
<dbReference type="GO" id="GO:0016887">
    <property type="term" value="F:ATP hydrolysis activity"/>
    <property type="evidence" value="ECO:0007669"/>
    <property type="project" value="InterPro"/>
</dbReference>
<dbReference type="GO" id="GO:0005694">
    <property type="term" value="C:chromosome"/>
    <property type="evidence" value="ECO:0007669"/>
    <property type="project" value="TreeGrafter"/>
</dbReference>
<feature type="domain" description="AAA+ ATPase" evidence="4">
    <location>
        <begin position="68"/>
        <end position="219"/>
    </location>
</feature>
<dbReference type="InterPro" id="IPR027417">
    <property type="entry name" value="P-loop_NTPase"/>
</dbReference>
<evidence type="ECO:0000259" key="4">
    <source>
        <dbReference type="SMART" id="SM00382"/>
    </source>
</evidence>
<comment type="caution">
    <text evidence="5">The sequence shown here is derived from an EMBL/GenBank/DDBJ whole genome shotgun (WGS) entry which is preliminary data.</text>
</comment>
<reference evidence="5 6" key="1">
    <citation type="submission" date="2019-01" db="EMBL/GenBank/DDBJ databases">
        <title>Draft genome sequence of Cellulomonas takizawaensis strain TKZ-21.</title>
        <authorList>
            <person name="Yamamura H."/>
            <person name="Hayashi T."/>
            <person name="Hamada M."/>
            <person name="Serisawa Y."/>
            <person name="Matsuyama K."/>
            <person name="Nakagawa Y."/>
            <person name="Otoguro M."/>
            <person name="Yanagida F."/>
            <person name="Hayakawa M."/>
        </authorList>
    </citation>
    <scope>NUCLEOTIDE SEQUENCE [LARGE SCALE GENOMIC DNA]</scope>
    <source>
        <strain evidence="5 6">NBRC12680</strain>
    </source>
</reference>
<keyword evidence="2 3" id="KW-0067">ATP-binding</keyword>
<protein>
    <recommendedName>
        <fullName evidence="4">AAA+ ATPase domain-containing protein</fullName>
    </recommendedName>
</protein>
<dbReference type="PANTHER" id="PTHR45991:SF1">
    <property type="entry name" value="PACHYTENE CHECKPOINT PROTEIN 2 HOMOLOG"/>
    <property type="match status" value="1"/>
</dbReference>
<gene>
    <name evidence="5" type="ORF">CBZ_10480</name>
</gene>
<comment type="similarity">
    <text evidence="3">Belongs to the AAA ATPase family.</text>
</comment>
<evidence type="ECO:0000313" key="5">
    <source>
        <dbReference type="EMBL" id="GCE75992.1"/>
    </source>
</evidence>
<evidence type="ECO:0000256" key="3">
    <source>
        <dbReference type="RuleBase" id="RU003651"/>
    </source>
</evidence>
<dbReference type="PANTHER" id="PTHR45991">
    <property type="entry name" value="PACHYTENE CHECKPOINT PROTEIN 2"/>
    <property type="match status" value="1"/>
</dbReference>
<dbReference type="GO" id="GO:0005524">
    <property type="term" value="F:ATP binding"/>
    <property type="evidence" value="ECO:0007669"/>
    <property type="project" value="UniProtKB-KW"/>
</dbReference>
<proteinExistence type="inferred from homology"/>
<keyword evidence="1 3" id="KW-0547">Nucleotide-binding</keyword>